<evidence type="ECO:0000256" key="1">
    <source>
        <dbReference type="SAM" id="Phobius"/>
    </source>
</evidence>
<keyword evidence="1" id="KW-0472">Membrane</keyword>
<evidence type="ECO:0000313" key="2">
    <source>
        <dbReference type="EMBL" id="KAK0445780.1"/>
    </source>
</evidence>
<feature type="transmembrane region" description="Helical" evidence="1">
    <location>
        <begin position="51"/>
        <end position="75"/>
    </location>
</feature>
<accession>A0AA39JN25</accession>
<gene>
    <name evidence="2" type="ORF">EV421DRAFT_292483</name>
</gene>
<keyword evidence="1" id="KW-1133">Transmembrane helix</keyword>
<dbReference type="PROSITE" id="PS51257">
    <property type="entry name" value="PROKAR_LIPOPROTEIN"/>
    <property type="match status" value="1"/>
</dbReference>
<name>A0AA39JN25_9AGAR</name>
<sequence>MWLHRFEDRRCCAPLCPKLAVPSGLSSSSCASFSLVSPALLSLFFPVPFPFPVFACSCVPVHCCSCVCVAIVFVFRCFDPASVYRACLPVAFVFVGPSTVPDPLGSVRHVSQLCLVMFSCLPPPMACVLSVFPFPRVTCDIVVLFPYNHCTPLRHNACSLAFTNAILFTLFTERFSSH</sequence>
<keyword evidence="3" id="KW-1185">Reference proteome</keyword>
<dbReference type="AlphaFoldDB" id="A0AA39JN25"/>
<organism evidence="2 3">
    <name type="scientific">Armillaria borealis</name>
    <dbReference type="NCBI Taxonomy" id="47425"/>
    <lineage>
        <taxon>Eukaryota</taxon>
        <taxon>Fungi</taxon>
        <taxon>Dikarya</taxon>
        <taxon>Basidiomycota</taxon>
        <taxon>Agaricomycotina</taxon>
        <taxon>Agaricomycetes</taxon>
        <taxon>Agaricomycetidae</taxon>
        <taxon>Agaricales</taxon>
        <taxon>Marasmiineae</taxon>
        <taxon>Physalacriaceae</taxon>
        <taxon>Armillaria</taxon>
    </lineage>
</organism>
<reference evidence="2" key="1">
    <citation type="submission" date="2023-06" db="EMBL/GenBank/DDBJ databases">
        <authorList>
            <consortium name="Lawrence Berkeley National Laboratory"/>
            <person name="Ahrendt S."/>
            <person name="Sahu N."/>
            <person name="Indic B."/>
            <person name="Wong-Bajracharya J."/>
            <person name="Merenyi Z."/>
            <person name="Ke H.-M."/>
            <person name="Monk M."/>
            <person name="Kocsube S."/>
            <person name="Drula E."/>
            <person name="Lipzen A."/>
            <person name="Balint B."/>
            <person name="Henrissat B."/>
            <person name="Andreopoulos B."/>
            <person name="Martin F.M."/>
            <person name="Harder C.B."/>
            <person name="Rigling D."/>
            <person name="Ford K.L."/>
            <person name="Foster G.D."/>
            <person name="Pangilinan J."/>
            <person name="Papanicolaou A."/>
            <person name="Barry K."/>
            <person name="LaButti K."/>
            <person name="Viragh M."/>
            <person name="Koriabine M."/>
            <person name="Yan M."/>
            <person name="Riley R."/>
            <person name="Champramary S."/>
            <person name="Plett K.L."/>
            <person name="Tsai I.J."/>
            <person name="Slot J."/>
            <person name="Sipos G."/>
            <person name="Plett J."/>
            <person name="Nagy L.G."/>
            <person name="Grigoriev I.V."/>
        </authorList>
    </citation>
    <scope>NUCLEOTIDE SEQUENCE</scope>
    <source>
        <strain evidence="2">FPL87.14</strain>
    </source>
</reference>
<protein>
    <submittedName>
        <fullName evidence="2">Uncharacterized protein</fullName>
    </submittedName>
</protein>
<proteinExistence type="predicted"/>
<dbReference type="EMBL" id="JAUEPT010000015">
    <property type="protein sequence ID" value="KAK0445780.1"/>
    <property type="molecule type" value="Genomic_DNA"/>
</dbReference>
<keyword evidence="1" id="KW-0812">Transmembrane</keyword>
<dbReference type="Proteomes" id="UP001175226">
    <property type="component" value="Unassembled WGS sequence"/>
</dbReference>
<evidence type="ECO:0000313" key="3">
    <source>
        <dbReference type="Proteomes" id="UP001175226"/>
    </source>
</evidence>
<comment type="caution">
    <text evidence="2">The sequence shown here is derived from an EMBL/GenBank/DDBJ whole genome shotgun (WGS) entry which is preliminary data.</text>
</comment>
<feature type="transmembrane region" description="Helical" evidence="1">
    <location>
        <begin position="21"/>
        <end position="45"/>
    </location>
</feature>